<dbReference type="InterPro" id="IPR007922">
    <property type="entry name" value="DciA-like"/>
</dbReference>
<dbReference type="Pfam" id="PF05258">
    <property type="entry name" value="DciA"/>
    <property type="match status" value="1"/>
</dbReference>
<keyword evidence="3" id="KW-1185">Reference proteome</keyword>
<dbReference type="PANTHER" id="PTHR36456">
    <property type="entry name" value="UPF0232 PROTEIN SCO3875"/>
    <property type="match status" value="1"/>
</dbReference>
<dbReference type="Proteomes" id="UP000474967">
    <property type="component" value="Unassembled WGS sequence"/>
</dbReference>
<gene>
    <name evidence="2" type="ORF">G3T36_05235</name>
</gene>
<protein>
    <submittedName>
        <fullName evidence="2">DUF721 domain-containing protein</fullName>
    </submittedName>
</protein>
<feature type="region of interest" description="Disordered" evidence="1">
    <location>
        <begin position="148"/>
        <end position="172"/>
    </location>
</feature>
<proteinExistence type="predicted"/>
<comment type="caution">
    <text evidence="2">The sequence shown here is derived from an EMBL/GenBank/DDBJ whole genome shotgun (WGS) entry which is preliminary data.</text>
</comment>
<name>A0A6L9XV16_9MICO</name>
<reference evidence="2 3" key="1">
    <citation type="journal article" date="2014" name="J. Microbiol.">
        <title>Diaminobutyricibacter tongyongensis gen. nov., sp. nov. and Homoserinibacter gongjuensis gen. nov., sp. nov. belong to the family Microbacteriaceae.</title>
        <authorList>
            <person name="Kim S.J."/>
            <person name="Ahn J.H."/>
            <person name="Weon H.Y."/>
            <person name="Hamada M."/>
            <person name="Suzuki K."/>
            <person name="Kwon S.W."/>
        </authorList>
    </citation>
    <scope>NUCLEOTIDE SEQUENCE [LARGE SCALE GENOMIC DNA]</scope>
    <source>
        <strain evidence="2 3">NBRC 108724</strain>
    </source>
</reference>
<accession>A0A6L9XV16</accession>
<dbReference type="PANTHER" id="PTHR36456:SF1">
    <property type="entry name" value="UPF0232 PROTEIN SCO3875"/>
    <property type="match status" value="1"/>
</dbReference>
<dbReference type="EMBL" id="JAAGWY010000001">
    <property type="protein sequence ID" value="NEN05271.1"/>
    <property type="molecule type" value="Genomic_DNA"/>
</dbReference>
<dbReference type="AlphaFoldDB" id="A0A6L9XV16"/>
<dbReference type="RefSeq" id="WP_163288502.1">
    <property type="nucleotide sequence ID" value="NZ_JAAGWY010000001.1"/>
</dbReference>
<evidence type="ECO:0000313" key="2">
    <source>
        <dbReference type="EMBL" id="NEN05271.1"/>
    </source>
</evidence>
<organism evidence="2 3">
    <name type="scientific">Leifsonia tongyongensis</name>
    <dbReference type="NCBI Taxonomy" id="1268043"/>
    <lineage>
        <taxon>Bacteria</taxon>
        <taxon>Bacillati</taxon>
        <taxon>Actinomycetota</taxon>
        <taxon>Actinomycetes</taxon>
        <taxon>Micrococcales</taxon>
        <taxon>Microbacteriaceae</taxon>
        <taxon>Leifsonia</taxon>
    </lineage>
</organism>
<sequence length="172" mass="18673">MTEGRVPPDQAEQHSEASAVYLRFRELFGGVPQRSRRSRPAKDQVAGASVPYGVGRDPRGLGNIVDALTTELGWSSPLAQSELMEGWVDLAGEETAKHSSPVGISEGVLTVSCESTAWATQLRIMRAELMTRIAVRFPDAGIQSIRFQGPEAPSWKRGPRSIPGRGPRDTYG</sequence>
<evidence type="ECO:0000313" key="3">
    <source>
        <dbReference type="Proteomes" id="UP000474967"/>
    </source>
</evidence>
<evidence type="ECO:0000256" key="1">
    <source>
        <dbReference type="SAM" id="MobiDB-lite"/>
    </source>
</evidence>